<sequence length="98" mass="10804">MGGVGWGLLPVVGGGLISVLLFCLFISCCSRLALLGREGREIRPSTWRWLALEGFNCWMMYDDRTMGCLGCNAEYTVTVSGNGGLPNRVWYSVRFAAF</sequence>
<dbReference type="EMBL" id="JAUEPN010000001">
    <property type="protein sequence ID" value="KAK3300705.1"/>
    <property type="molecule type" value="Genomic_DNA"/>
</dbReference>
<organism evidence="2 3">
    <name type="scientific">Chaetomium fimeti</name>
    <dbReference type="NCBI Taxonomy" id="1854472"/>
    <lineage>
        <taxon>Eukaryota</taxon>
        <taxon>Fungi</taxon>
        <taxon>Dikarya</taxon>
        <taxon>Ascomycota</taxon>
        <taxon>Pezizomycotina</taxon>
        <taxon>Sordariomycetes</taxon>
        <taxon>Sordariomycetidae</taxon>
        <taxon>Sordariales</taxon>
        <taxon>Chaetomiaceae</taxon>
        <taxon>Chaetomium</taxon>
    </lineage>
</organism>
<protein>
    <submittedName>
        <fullName evidence="2">Uncharacterized protein</fullName>
    </submittedName>
</protein>
<gene>
    <name evidence="2" type="ORF">B0H64DRAFT_381594</name>
</gene>
<comment type="caution">
    <text evidence="2">The sequence shown here is derived from an EMBL/GenBank/DDBJ whole genome shotgun (WGS) entry which is preliminary data.</text>
</comment>
<keyword evidence="1" id="KW-0812">Transmembrane</keyword>
<proteinExistence type="predicted"/>
<keyword evidence="1" id="KW-1133">Transmembrane helix</keyword>
<reference evidence="2" key="2">
    <citation type="submission" date="2023-06" db="EMBL/GenBank/DDBJ databases">
        <authorList>
            <consortium name="Lawrence Berkeley National Laboratory"/>
            <person name="Haridas S."/>
            <person name="Hensen N."/>
            <person name="Bonometti L."/>
            <person name="Westerberg I."/>
            <person name="Brannstrom I.O."/>
            <person name="Guillou S."/>
            <person name="Cros-Aarteil S."/>
            <person name="Calhoun S."/>
            <person name="Kuo A."/>
            <person name="Mondo S."/>
            <person name="Pangilinan J."/>
            <person name="Riley R."/>
            <person name="Labutti K."/>
            <person name="Andreopoulos B."/>
            <person name="Lipzen A."/>
            <person name="Chen C."/>
            <person name="Yanf M."/>
            <person name="Daum C."/>
            <person name="Ng V."/>
            <person name="Clum A."/>
            <person name="Steindorff A."/>
            <person name="Ohm R."/>
            <person name="Martin F."/>
            <person name="Silar P."/>
            <person name="Natvig D."/>
            <person name="Lalanne C."/>
            <person name="Gautier V."/>
            <person name="Ament-Velasquez S.L."/>
            <person name="Kruys A."/>
            <person name="Hutchinson M.I."/>
            <person name="Powell A.J."/>
            <person name="Barry K."/>
            <person name="Miller A.N."/>
            <person name="Grigoriev I.V."/>
            <person name="Debuchy R."/>
            <person name="Gladieux P."/>
            <person name="Thoren M.H."/>
            <person name="Johannesson H."/>
        </authorList>
    </citation>
    <scope>NUCLEOTIDE SEQUENCE</scope>
    <source>
        <strain evidence="2">CBS 168.71</strain>
    </source>
</reference>
<keyword evidence="1" id="KW-0472">Membrane</keyword>
<evidence type="ECO:0000313" key="3">
    <source>
        <dbReference type="Proteomes" id="UP001278766"/>
    </source>
</evidence>
<evidence type="ECO:0000313" key="2">
    <source>
        <dbReference type="EMBL" id="KAK3300705.1"/>
    </source>
</evidence>
<feature type="transmembrane region" description="Helical" evidence="1">
    <location>
        <begin position="6"/>
        <end position="34"/>
    </location>
</feature>
<dbReference type="AlphaFoldDB" id="A0AAE0HQA9"/>
<name>A0AAE0HQA9_9PEZI</name>
<reference evidence="2" key="1">
    <citation type="journal article" date="2023" name="Mol. Phylogenet. Evol.">
        <title>Genome-scale phylogeny and comparative genomics of the fungal order Sordariales.</title>
        <authorList>
            <person name="Hensen N."/>
            <person name="Bonometti L."/>
            <person name="Westerberg I."/>
            <person name="Brannstrom I.O."/>
            <person name="Guillou S."/>
            <person name="Cros-Aarteil S."/>
            <person name="Calhoun S."/>
            <person name="Haridas S."/>
            <person name="Kuo A."/>
            <person name="Mondo S."/>
            <person name="Pangilinan J."/>
            <person name="Riley R."/>
            <person name="LaButti K."/>
            <person name="Andreopoulos B."/>
            <person name="Lipzen A."/>
            <person name="Chen C."/>
            <person name="Yan M."/>
            <person name="Daum C."/>
            <person name="Ng V."/>
            <person name="Clum A."/>
            <person name="Steindorff A."/>
            <person name="Ohm R.A."/>
            <person name="Martin F."/>
            <person name="Silar P."/>
            <person name="Natvig D.O."/>
            <person name="Lalanne C."/>
            <person name="Gautier V."/>
            <person name="Ament-Velasquez S.L."/>
            <person name="Kruys A."/>
            <person name="Hutchinson M.I."/>
            <person name="Powell A.J."/>
            <person name="Barry K."/>
            <person name="Miller A.N."/>
            <person name="Grigoriev I.V."/>
            <person name="Debuchy R."/>
            <person name="Gladieux P."/>
            <person name="Hiltunen Thoren M."/>
            <person name="Johannesson H."/>
        </authorList>
    </citation>
    <scope>NUCLEOTIDE SEQUENCE</scope>
    <source>
        <strain evidence="2">CBS 168.71</strain>
    </source>
</reference>
<dbReference type="RefSeq" id="XP_062664219.1">
    <property type="nucleotide sequence ID" value="XM_062802814.1"/>
</dbReference>
<dbReference type="Proteomes" id="UP001278766">
    <property type="component" value="Unassembled WGS sequence"/>
</dbReference>
<dbReference type="GeneID" id="87839762"/>
<evidence type="ECO:0000256" key="1">
    <source>
        <dbReference type="SAM" id="Phobius"/>
    </source>
</evidence>
<accession>A0AAE0HQA9</accession>
<keyword evidence="3" id="KW-1185">Reference proteome</keyword>